<gene>
    <name evidence="1" type="ORF">H920_08171</name>
</gene>
<sequence>MSRCQAARTTGGACAIVYPLYQQWSELANGTVTHIPLLVQDGGNVLIVSRVFTSGTETSTGALKVRKDQLVLSHLREVCGGLWEDLRSKYTDEHLIRTCNSISSGVSPSTVSATKLLDRFEEEGHVSKFTGRPGVQPSEGPKLAPRKRWMTQCVADMKRKCVPEPSTVNTVTVRTSRMGVAIRTLGGEWDGPDVNCDI</sequence>
<dbReference type="Proteomes" id="UP000028990">
    <property type="component" value="Unassembled WGS sequence"/>
</dbReference>
<keyword evidence="2" id="KW-1185">Reference proteome</keyword>
<evidence type="ECO:0000313" key="2">
    <source>
        <dbReference type="Proteomes" id="UP000028990"/>
    </source>
</evidence>
<name>A0A091DJL1_FUKDA</name>
<proteinExistence type="predicted"/>
<reference evidence="1 2" key="1">
    <citation type="submission" date="2013-11" db="EMBL/GenBank/DDBJ databases">
        <title>The Damaraland mole rat (Fukomys damarensis) genome and evolution of African mole rats.</title>
        <authorList>
            <person name="Gladyshev V.N."/>
            <person name="Fang X."/>
        </authorList>
    </citation>
    <scope>NUCLEOTIDE SEQUENCE [LARGE SCALE GENOMIC DNA]</scope>
    <source>
        <tissue evidence="1">Liver</tissue>
    </source>
</reference>
<dbReference type="AlphaFoldDB" id="A0A091DJL1"/>
<accession>A0A091DJL1</accession>
<organism evidence="1 2">
    <name type="scientific">Fukomys damarensis</name>
    <name type="common">Damaraland mole rat</name>
    <name type="synonym">Cryptomys damarensis</name>
    <dbReference type="NCBI Taxonomy" id="885580"/>
    <lineage>
        <taxon>Eukaryota</taxon>
        <taxon>Metazoa</taxon>
        <taxon>Chordata</taxon>
        <taxon>Craniata</taxon>
        <taxon>Vertebrata</taxon>
        <taxon>Euteleostomi</taxon>
        <taxon>Mammalia</taxon>
        <taxon>Eutheria</taxon>
        <taxon>Euarchontoglires</taxon>
        <taxon>Glires</taxon>
        <taxon>Rodentia</taxon>
        <taxon>Hystricomorpha</taxon>
        <taxon>Bathyergidae</taxon>
        <taxon>Fukomys</taxon>
    </lineage>
</organism>
<protein>
    <submittedName>
        <fullName evidence="1">Uncharacterized protein</fullName>
    </submittedName>
</protein>
<evidence type="ECO:0000313" key="1">
    <source>
        <dbReference type="EMBL" id="KFO30475.1"/>
    </source>
</evidence>
<dbReference type="EMBL" id="KN122430">
    <property type="protein sequence ID" value="KFO30475.1"/>
    <property type="molecule type" value="Genomic_DNA"/>
</dbReference>